<evidence type="ECO:0000256" key="4">
    <source>
        <dbReference type="ARBA" id="ARBA00022989"/>
    </source>
</evidence>
<keyword evidence="10" id="KW-1185">Reference proteome</keyword>
<dbReference type="PANTHER" id="PTHR30572">
    <property type="entry name" value="MEMBRANE COMPONENT OF TRANSPORTER-RELATED"/>
    <property type="match status" value="1"/>
</dbReference>
<evidence type="ECO:0000256" key="3">
    <source>
        <dbReference type="ARBA" id="ARBA00022692"/>
    </source>
</evidence>
<feature type="transmembrane region" description="Helical" evidence="7">
    <location>
        <begin position="324"/>
        <end position="351"/>
    </location>
</feature>
<organism evidence="9 10">
    <name type="scientific">Actinomadura alba</name>
    <dbReference type="NCBI Taxonomy" id="406431"/>
    <lineage>
        <taxon>Bacteria</taxon>
        <taxon>Bacillati</taxon>
        <taxon>Actinomycetota</taxon>
        <taxon>Actinomycetes</taxon>
        <taxon>Streptosporangiales</taxon>
        <taxon>Thermomonosporaceae</taxon>
        <taxon>Actinomadura</taxon>
    </lineage>
</organism>
<dbReference type="PANTHER" id="PTHR30572:SF4">
    <property type="entry name" value="ABC TRANSPORTER PERMEASE YTRF"/>
    <property type="match status" value="1"/>
</dbReference>
<feature type="transmembrane region" description="Helical" evidence="7">
    <location>
        <begin position="492"/>
        <end position="512"/>
    </location>
</feature>
<comment type="caution">
    <text evidence="9">The sequence shown here is derived from an EMBL/GenBank/DDBJ whole genome shotgun (WGS) entry which is preliminary data.</text>
</comment>
<dbReference type="EMBL" id="JABVEC010000001">
    <property type="protein sequence ID" value="MBC6464397.1"/>
    <property type="molecule type" value="Genomic_DNA"/>
</dbReference>
<keyword evidence="2" id="KW-1003">Cell membrane</keyword>
<evidence type="ECO:0000256" key="2">
    <source>
        <dbReference type="ARBA" id="ARBA00022475"/>
    </source>
</evidence>
<name>A0ABR7LIR8_9ACTN</name>
<feature type="transmembrane region" description="Helical" evidence="7">
    <location>
        <begin position="741"/>
        <end position="763"/>
    </location>
</feature>
<gene>
    <name evidence="9" type="ORF">HKK74_02645</name>
</gene>
<evidence type="ECO:0000256" key="5">
    <source>
        <dbReference type="ARBA" id="ARBA00023136"/>
    </source>
</evidence>
<dbReference type="InterPro" id="IPR050250">
    <property type="entry name" value="Macrolide_Exporter_MacB"/>
</dbReference>
<evidence type="ECO:0000259" key="8">
    <source>
        <dbReference type="Pfam" id="PF02687"/>
    </source>
</evidence>
<comment type="similarity">
    <text evidence="6">Belongs to the ABC-4 integral membrane protein family.</text>
</comment>
<evidence type="ECO:0000256" key="7">
    <source>
        <dbReference type="SAM" id="Phobius"/>
    </source>
</evidence>
<dbReference type="InterPro" id="IPR003838">
    <property type="entry name" value="ABC3_permease_C"/>
</dbReference>
<feature type="transmembrane region" description="Helical" evidence="7">
    <location>
        <begin position="443"/>
        <end position="471"/>
    </location>
</feature>
<protein>
    <submittedName>
        <fullName evidence="9">ABC transporter permease</fullName>
    </submittedName>
</protein>
<dbReference type="Pfam" id="PF02687">
    <property type="entry name" value="FtsX"/>
    <property type="match status" value="1"/>
</dbReference>
<feature type="transmembrane region" description="Helical" evidence="7">
    <location>
        <begin position="371"/>
        <end position="391"/>
    </location>
</feature>
<proteinExistence type="inferred from homology"/>
<evidence type="ECO:0000256" key="6">
    <source>
        <dbReference type="ARBA" id="ARBA00038076"/>
    </source>
</evidence>
<keyword evidence="3 7" id="KW-0812">Transmembrane</keyword>
<evidence type="ECO:0000313" key="10">
    <source>
        <dbReference type="Proteomes" id="UP000805614"/>
    </source>
</evidence>
<feature type="transmembrane region" description="Helical" evidence="7">
    <location>
        <begin position="796"/>
        <end position="820"/>
    </location>
</feature>
<dbReference type="Proteomes" id="UP000805614">
    <property type="component" value="Unassembled WGS sequence"/>
</dbReference>
<evidence type="ECO:0000256" key="1">
    <source>
        <dbReference type="ARBA" id="ARBA00004651"/>
    </source>
</evidence>
<feature type="domain" description="ABC3 transporter permease C-terminal" evidence="8">
    <location>
        <begin position="281"/>
        <end position="400"/>
    </location>
</feature>
<sequence>MNISSLRAALRIARRDALRSKGRTALVVCMIGLPVLVITTLAVLIRTDAWSAAESLPYDLGRADARIEGHDRTPVLQEPNSLAGSVGGGEGALGRPWETEEVGQVVAAKFGPGARVIPMTTDGETPIRTDRGYVTAMVRELDLRDPMTRGILRITAGRAPASSGEIAISAAVRERGFRLGGSIQVDRDGERKTVVGYVEDPRVPGEMTVLSLPGVLSGGDGPHQWLATTGRPVSWADVRDLNASGLIVLSREVVRRPPAKSEIPAEIQGGSDTTGMAVIAMIIAMIVLEVVLLAGPAFAVGIGRQRRQLALVAAGGGGRGHLRVIVLGGGLVTGLGAGVLGVLAGLCVAAAAVPVIEGSTGTAMGPFEVPWSWVVATMLVGALSGLAAAYVPARQAARMNVVAALAGRREQAVTRRGWPIAGAVLIAAGFATSVLGVKVLREFGAAAGAILIIVGFVMTGPWIIGLTGRLARWLPLPMRLAVRDASRNRGRTGPVVAAIMAAVAGVTALAIAGTSDFAQQRVEYVPRLQAGSTLIQVTDAGEFQRVRQTIARELPGVPVTELFEVGGTNACGSTDDCTHVESATLGECSEANPDACIYGTSEFSFEYAVGDEAVARFILGRDDPAVMAALKAGKAVLFDPRGVRDGATVLKVVRSQQGSVEELRKVTLPAVRADAAGSAPTALLPPSAARRLGLPTTPAALLIAAADHRVTVAEGKRLDEVVAGVTDMVDIYTERGFTQSFAMPLLLLAGAGAIMVLGGSLIATGLSAADARPDLATLAAVGARPRTRRLLMMGQAGFVALLGCWLGIAAGMVPGIAVAFPLTSNDGSFGTVTGGVPEHGVMIAVPFQLLAGVGIAVPLIAMIAAGLFTRSRLPLVRRIG</sequence>
<keyword evidence="5 7" id="KW-0472">Membrane</keyword>
<feature type="transmembrane region" description="Helical" evidence="7">
    <location>
        <begin position="24"/>
        <end position="45"/>
    </location>
</feature>
<feature type="transmembrane region" description="Helical" evidence="7">
    <location>
        <begin position="840"/>
        <end position="868"/>
    </location>
</feature>
<reference evidence="9 10" key="1">
    <citation type="submission" date="2020-06" db="EMBL/GenBank/DDBJ databases">
        <title>Actinomadura xiongansis sp. nov., isolated from soil of Baiyangdian.</title>
        <authorList>
            <person name="Zhang X."/>
        </authorList>
    </citation>
    <scope>NUCLEOTIDE SEQUENCE [LARGE SCALE GENOMIC DNA]</scope>
    <source>
        <strain evidence="9 10">HBUM206468</strain>
    </source>
</reference>
<keyword evidence="4 7" id="KW-1133">Transmembrane helix</keyword>
<accession>A0ABR7LIR8</accession>
<feature type="transmembrane region" description="Helical" evidence="7">
    <location>
        <begin position="418"/>
        <end position="437"/>
    </location>
</feature>
<evidence type="ECO:0000313" key="9">
    <source>
        <dbReference type="EMBL" id="MBC6464397.1"/>
    </source>
</evidence>
<dbReference type="RefSeq" id="WP_187241319.1">
    <property type="nucleotide sequence ID" value="NZ_BAAAOK010000011.1"/>
</dbReference>
<feature type="transmembrane region" description="Helical" evidence="7">
    <location>
        <begin position="276"/>
        <end position="303"/>
    </location>
</feature>
<comment type="subcellular location">
    <subcellularLocation>
        <location evidence="1">Cell membrane</location>
        <topology evidence="1">Multi-pass membrane protein</topology>
    </subcellularLocation>
</comment>